<comment type="caution">
    <text evidence="7">The sequence shown here is derived from an EMBL/GenBank/DDBJ whole genome shotgun (WGS) entry which is preliminary data.</text>
</comment>
<dbReference type="Pfam" id="PF04352">
    <property type="entry name" value="ProQ"/>
    <property type="match status" value="1"/>
</dbReference>
<dbReference type="Gene3D" id="1.10.1710.10">
    <property type="entry name" value="ProQ/FinO domain"/>
    <property type="match status" value="1"/>
</dbReference>
<keyword evidence="3 4" id="KW-0143">Chaperone</keyword>
<evidence type="ECO:0000256" key="5">
    <source>
        <dbReference type="SAM" id="MobiDB-lite"/>
    </source>
</evidence>
<keyword evidence="8" id="KW-1185">Reference proteome</keyword>
<comment type="similarity">
    <text evidence="4">Belongs to the ProQ family.</text>
</comment>
<evidence type="ECO:0000256" key="3">
    <source>
        <dbReference type="ARBA" id="ARBA00023186"/>
    </source>
</evidence>
<dbReference type="GO" id="GO:0005829">
    <property type="term" value="C:cytosol"/>
    <property type="evidence" value="ECO:0007669"/>
    <property type="project" value="TreeGrafter"/>
</dbReference>
<comment type="function">
    <text evidence="4">RNA chaperone with significant RNA binding, RNA strand exchange and RNA duplexing activities.</text>
</comment>
<feature type="region of interest" description="Disordered" evidence="5">
    <location>
        <begin position="103"/>
        <end position="122"/>
    </location>
</feature>
<dbReference type="Pfam" id="PF17516">
    <property type="entry name" value="ProQ_C"/>
    <property type="match status" value="1"/>
</dbReference>
<dbReference type="SMART" id="SM00945">
    <property type="entry name" value="ProQ"/>
    <property type="match status" value="1"/>
</dbReference>
<dbReference type="PANTHER" id="PTHR38106:SF1">
    <property type="entry name" value="RNA CHAPERONE PROQ"/>
    <property type="match status" value="1"/>
</dbReference>
<evidence type="ECO:0000256" key="4">
    <source>
        <dbReference type="HAMAP-Rule" id="MF_00749"/>
    </source>
</evidence>
<comment type="subcellular location">
    <subcellularLocation>
        <location evidence="4">Cytoplasm</location>
    </subcellularLocation>
</comment>
<organism evidence="7 8">
    <name type="scientific">Orbus hercynius</name>
    <dbReference type="NCBI Taxonomy" id="593135"/>
    <lineage>
        <taxon>Bacteria</taxon>
        <taxon>Pseudomonadati</taxon>
        <taxon>Pseudomonadota</taxon>
        <taxon>Gammaproteobacteria</taxon>
        <taxon>Orbales</taxon>
        <taxon>Orbaceae</taxon>
        <taxon>Orbus</taxon>
    </lineage>
</organism>
<dbReference type="GO" id="GO:0034057">
    <property type="term" value="F:RNA strand-exchange activity"/>
    <property type="evidence" value="ECO:0007669"/>
    <property type="project" value="UniProtKB-UniRule"/>
</dbReference>
<dbReference type="Proteomes" id="UP000278542">
    <property type="component" value="Unassembled WGS sequence"/>
</dbReference>
<sequence>MDKQPELKSSKEVIVYLSNRFPQCFSIEGEAKPLKVGIFQDLAERLADDEQLSKTKLRSVLRSYTASWRYLYCLKTGANRVDLDGQPCEVITPEQAEHAQAQLKESKEKAKANRKTVEKDKPSRVNMPKLKHERERVNTSPKAVIKKNSSKISQPVDITALQTGCAVKVMLGSKAVLAVISSIDKERIKVKVSSGMELSVTSDHIVL</sequence>
<feature type="domain" description="ProQ/FinO" evidence="6">
    <location>
        <begin position="5"/>
        <end position="119"/>
    </location>
</feature>
<dbReference type="InterPro" id="IPR035236">
    <property type="entry name" value="ProQ_C"/>
</dbReference>
<dbReference type="HAMAP" id="MF_00749">
    <property type="entry name" value="ProQ"/>
    <property type="match status" value="1"/>
</dbReference>
<dbReference type="EMBL" id="RBWY01000004">
    <property type="protein sequence ID" value="RKS84716.1"/>
    <property type="molecule type" value="Genomic_DNA"/>
</dbReference>
<dbReference type="RefSeq" id="WP_170143385.1">
    <property type="nucleotide sequence ID" value="NZ_RBWY01000004.1"/>
</dbReference>
<dbReference type="InterPro" id="IPR016103">
    <property type="entry name" value="ProQ/FinO"/>
</dbReference>
<gene>
    <name evidence="4" type="primary">proQ</name>
    <name evidence="7" type="ORF">DES39_1931</name>
</gene>
<evidence type="ECO:0000313" key="7">
    <source>
        <dbReference type="EMBL" id="RKS84716.1"/>
    </source>
</evidence>
<dbReference type="AlphaFoldDB" id="A0A495RBR8"/>
<dbReference type="SUPFAM" id="SSF48657">
    <property type="entry name" value="FinO-like"/>
    <property type="match status" value="1"/>
</dbReference>
<accession>A0A495RBR8</accession>
<dbReference type="InterPro" id="IPR023529">
    <property type="entry name" value="ProQ"/>
</dbReference>
<dbReference type="NCBIfam" id="NF003434">
    <property type="entry name" value="PRK04950.1"/>
    <property type="match status" value="1"/>
</dbReference>
<keyword evidence="2 4" id="KW-0694">RNA-binding</keyword>
<reference evidence="7 8" key="1">
    <citation type="submission" date="2018-10" db="EMBL/GenBank/DDBJ databases">
        <title>Genomic Encyclopedia of Type Strains, Phase IV (KMG-IV): sequencing the most valuable type-strain genomes for metagenomic binning, comparative biology and taxonomic classification.</title>
        <authorList>
            <person name="Goeker M."/>
        </authorList>
    </citation>
    <scope>NUCLEOTIDE SEQUENCE [LARGE SCALE GENOMIC DNA]</scope>
    <source>
        <strain evidence="7 8">DSM 22228</strain>
    </source>
</reference>
<evidence type="ECO:0000313" key="8">
    <source>
        <dbReference type="Proteomes" id="UP000278542"/>
    </source>
</evidence>
<evidence type="ECO:0000256" key="1">
    <source>
        <dbReference type="ARBA" id="ARBA00022490"/>
    </source>
</evidence>
<keyword evidence="1 4" id="KW-0963">Cytoplasm</keyword>
<proteinExistence type="inferred from homology"/>
<protein>
    <recommendedName>
        <fullName evidence="4">RNA chaperone ProQ</fullName>
    </recommendedName>
</protein>
<dbReference type="PANTHER" id="PTHR38106">
    <property type="entry name" value="RNA CHAPERONE PROQ"/>
    <property type="match status" value="1"/>
</dbReference>
<name>A0A495RBR8_9GAMM</name>
<dbReference type="GO" id="GO:0010608">
    <property type="term" value="P:post-transcriptional regulation of gene expression"/>
    <property type="evidence" value="ECO:0007669"/>
    <property type="project" value="InterPro"/>
</dbReference>
<dbReference type="GO" id="GO:0033592">
    <property type="term" value="F:RNA strand annealing activity"/>
    <property type="evidence" value="ECO:0007669"/>
    <property type="project" value="UniProtKB-UniRule"/>
</dbReference>
<evidence type="ECO:0000259" key="6">
    <source>
        <dbReference type="SMART" id="SM00945"/>
    </source>
</evidence>
<evidence type="ECO:0000256" key="2">
    <source>
        <dbReference type="ARBA" id="ARBA00022884"/>
    </source>
</evidence>
<feature type="compositionally biased region" description="Basic and acidic residues" evidence="5">
    <location>
        <begin position="104"/>
        <end position="122"/>
    </location>
</feature>
<dbReference type="InterPro" id="IPR036442">
    <property type="entry name" value="ProQ/FinO_sf"/>
</dbReference>